<proteinExistence type="predicted"/>
<dbReference type="InterPro" id="IPR036034">
    <property type="entry name" value="PDZ_sf"/>
</dbReference>
<evidence type="ECO:0000313" key="3">
    <source>
        <dbReference type="EMBL" id="MBC8535150.1"/>
    </source>
</evidence>
<evidence type="ECO:0000259" key="2">
    <source>
        <dbReference type="PROSITE" id="PS51494"/>
    </source>
</evidence>
<dbReference type="EMBL" id="JACRSP010000001">
    <property type="protein sequence ID" value="MBC8535150.1"/>
    <property type="molecule type" value="Genomic_DNA"/>
</dbReference>
<dbReference type="NCBIfam" id="TIGR02860">
    <property type="entry name" value="spore_IV_B"/>
    <property type="match status" value="1"/>
</dbReference>
<gene>
    <name evidence="3" type="primary">spoIVB</name>
    <name evidence="3" type="ORF">H8695_00365</name>
</gene>
<accession>A0A926DA13</accession>
<name>A0A926DA13_9FIRM</name>
<feature type="domain" description="PDZ" evidence="1">
    <location>
        <begin position="81"/>
        <end position="169"/>
    </location>
</feature>
<comment type="caution">
    <text evidence="3">The sequence shown here is derived from an EMBL/GenBank/DDBJ whole genome shotgun (WGS) entry which is preliminary data.</text>
</comment>
<dbReference type="Gene3D" id="2.30.42.10">
    <property type="match status" value="1"/>
</dbReference>
<feature type="domain" description="Peptidase S55" evidence="2">
    <location>
        <begin position="170"/>
        <end position="403"/>
    </location>
</feature>
<organism evidence="3 4">
    <name type="scientific">Feifania hominis</name>
    <dbReference type="NCBI Taxonomy" id="2763660"/>
    <lineage>
        <taxon>Bacteria</taxon>
        <taxon>Bacillati</taxon>
        <taxon>Bacillota</taxon>
        <taxon>Clostridia</taxon>
        <taxon>Eubacteriales</taxon>
        <taxon>Feifaniaceae</taxon>
        <taxon>Feifania</taxon>
    </lineage>
</organism>
<dbReference type="RefSeq" id="WP_249298788.1">
    <property type="nucleotide sequence ID" value="NZ_JACRSP010000001.1"/>
</dbReference>
<dbReference type="Proteomes" id="UP000620366">
    <property type="component" value="Unassembled WGS sequence"/>
</dbReference>
<dbReference type="Pfam" id="PF17820">
    <property type="entry name" value="PDZ_6"/>
    <property type="match status" value="1"/>
</dbReference>
<dbReference type="SMART" id="SM00228">
    <property type="entry name" value="PDZ"/>
    <property type="match status" value="1"/>
</dbReference>
<protein>
    <submittedName>
        <fullName evidence="3">SpoIVB peptidase</fullName>
        <ecNumber evidence="3">3.4.21.116</ecNumber>
    </submittedName>
</protein>
<evidence type="ECO:0000259" key="1">
    <source>
        <dbReference type="PROSITE" id="PS50106"/>
    </source>
</evidence>
<evidence type="ECO:0000313" key="4">
    <source>
        <dbReference type="Proteomes" id="UP000620366"/>
    </source>
</evidence>
<dbReference type="AlphaFoldDB" id="A0A926DA13"/>
<dbReference type="InterPro" id="IPR014219">
    <property type="entry name" value="SpoIVB"/>
</dbReference>
<dbReference type="PROSITE" id="PS51494">
    <property type="entry name" value="SPOIVB"/>
    <property type="match status" value="1"/>
</dbReference>
<dbReference type="SUPFAM" id="SSF50156">
    <property type="entry name" value="PDZ domain-like"/>
    <property type="match status" value="1"/>
</dbReference>
<dbReference type="SUPFAM" id="SSF50494">
    <property type="entry name" value="Trypsin-like serine proteases"/>
    <property type="match status" value="1"/>
</dbReference>
<dbReference type="EC" id="3.4.21.116" evidence="3"/>
<dbReference type="InterPro" id="IPR001478">
    <property type="entry name" value="PDZ"/>
</dbReference>
<dbReference type="GO" id="GO:0016787">
    <property type="term" value="F:hydrolase activity"/>
    <property type="evidence" value="ECO:0007669"/>
    <property type="project" value="UniProtKB-KW"/>
</dbReference>
<keyword evidence="4" id="KW-1185">Reference proteome</keyword>
<dbReference type="PROSITE" id="PS50106">
    <property type="entry name" value="PDZ"/>
    <property type="match status" value="1"/>
</dbReference>
<sequence length="403" mass="43300">MTKFFAFFLVLCTVITPLLLYQSVRSSVPDSIAIFQGNRLNETIAPVVLETASEGENPFDTVGQQVMQAKLFGVVPIKEVSVSVLKRTTLIPSGSTFGVKLFTNGVMVVGMSDIHTADGDKNPAYLAGIRVRDIILEMNGVRVSTIEEVASCFENGAGTPVKLKVSRQDTVFETELVPVLCSDDSKYKVGLWVRDSTAGIGTMTFVDPENRVFAGLGHGICDVDTGDIMPLYSGSVVKAQIMDVNRGEKGAPGELIGTFDESVVIGSLLGNSETGIYGIIENEQYAQGEAMVAASSDEIHEGPATILTTVDGDQPQEYEIQITKVMRGSGTTSKNMMIKVTDEELLKKTGGIVQGMSGSPILQDGKLIGAVTHVLVNDPTKGYGIFIENMIEEIRQIKTQNQS</sequence>
<dbReference type="Pfam" id="PF05580">
    <property type="entry name" value="Peptidase_S55"/>
    <property type="match status" value="1"/>
</dbReference>
<dbReference type="InterPro" id="IPR009003">
    <property type="entry name" value="Peptidase_S1_PA"/>
</dbReference>
<reference evidence="3" key="1">
    <citation type="submission" date="2020-08" db="EMBL/GenBank/DDBJ databases">
        <title>Genome public.</title>
        <authorList>
            <person name="Liu C."/>
            <person name="Sun Q."/>
        </authorList>
    </citation>
    <scope>NUCLEOTIDE SEQUENCE</scope>
    <source>
        <strain evidence="3">BX7</strain>
    </source>
</reference>
<keyword evidence="3" id="KW-0378">Hydrolase</keyword>
<dbReference type="InterPro" id="IPR008763">
    <property type="entry name" value="Peptidase_S55"/>
</dbReference>
<dbReference type="InterPro" id="IPR041489">
    <property type="entry name" value="PDZ_6"/>
</dbReference>